<protein>
    <recommendedName>
        <fullName evidence="2">Oxidoreductase molybdopterin-binding domain-containing protein</fullName>
    </recommendedName>
</protein>
<sequence>MTNRTIGIILVFLIIIMGVFAFMNRKMVKDVQGAEANREIIIKDDGIETKLKFEDISQIGGKEFTATLDTSDTDPEEQNYTGVLLIKIIEKAGITIEDKRQVIIRGIDGYTVAFGIQEVIDEDNLYLAYKLNGKFLKAKGEGGSGPYQIIARKDEFSQRWCKFVVEIELK</sequence>
<dbReference type="Proteomes" id="UP000245423">
    <property type="component" value="Chromosome 1"/>
</dbReference>
<feature type="transmembrane region" description="Helical" evidence="1">
    <location>
        <begin position="6"/>
        <end position="23"/>
    </location>
</feature>
<dbReference type="Pfam" id="PF00174">
    <property type="entry name" value="Oxidored_molyb"/>
    <property type="match status" value="1"/>
</dbReference>
<dbReference type="SUPFAM" id="SSF56524">
    <property type="entry name" value="Oxidoreductase molybdopterin-binding domain"/>
    <property type="match status" value="1"/>
</dbReference>
<evidence type="ECO:0000259" key="2">
    <source>
        <dbReference type="Pfam" id="PF00174"/>
    </source>
</evidence>
<gene>
    <name evidence="3" type="ORF">CUESP1_2113</name>
</gene>
<keyword evidence="1" id="KW-0472">Membrane</keyword>
<proteinExistence type="predicted"/>
<feature type="domain" description="Oxidoreductase molybdopterin-binding" evidence="2">
    <location>
        <begin position="77"/>
        <end position="168"/>
    </location>
</feature>
<accession>A0A1M4PPR2</accession>
<reference evidence="3 4" key="1">
    <citation type="submission" date="2016-11" db="EMBL/GenBank/DDBJ databases">
        <authorList>
            <person name="Manzoor S."/>
        </authorList>
    </citation>
    <scope>NUCLEOTIDE SEQUENCE [LARGE SCALE GENOMIC DNA]</scope>
    <source>
        <strain evidence="3">Clostridium ultunense strain Esp</strain>
    </source>
</reference>
<keyword evidence="1" id="KW-1133">Transmembrane helix</keyword>
<dbReference type="InterPro" id="IPR000572">
    <property type="entry name" value="OxRdtase_Mopterin-bd_dom"/>
</dbReference>
<keyword evidence="1" id="KW-0812">Transmembrane</keyword>
<keyword evidence="4" id="KW-1185">Reference proteome</keyword>
<dbReference type="RefSeq" id="WP_025641512.1">
    <property type="nucleotide sequence ID" value="NZ_LT669839.1"/>
</dbReference>
<organism evidence="3 4">
    <name type="scientific">[Clostridium] ultunense Esp</name>
    <dbReference type="NCBI Taxonomy" id="1288971"/>
    <lineage>
        <taxon>Bacteria</taxon>
        <taxon>Bacillati</taxon>
        <taxon>Bacillota</taxon>
        <taxon>Tissierellia</taxon>
        <taxon>Tissierellales</taxon>
        <taxon>Tepidimicrobiaceae</taxon>
        <taxon>Schnuerera</taxon>
    </lineage>
</organism>
<dbReference type="InterPro" id="IPR036374">
    <property type="entry name" value="OxRdtase_Mopterin-bd_sf"/>
</dbReference>
<evidence type="ECO:0000313" key="3">
    <source>
        <dbReference type="EMBL" id="SHD77469.1"/>
    </source>
</evidence>
<dbReference type="OrthoDB" id="1708196at2"/>
<evidence type="ECO:0000256" key="1">
    <source>
        <dbReference type="SAM" id="Phobius"/>
    </source>
</evidence>
<dbReference type="Gene3D" id="3.90.420.10">
    <property type="entry name" value="Oxidoreductase, molybdopterin-binding domain"/>
    <property type="match status" value="1"/>
</dbReference>
<dbReference type="AlphaFoldDB" id="A0A1M4PPR2"/>
<evidence type="ECO:0000313" key="4">
    <source>
        <dbReference type="Proteomes" id="UP000245423"/>
    </source>
</evidence>
<dbReference type="EMBL" id="LT669839">
    <property type="protein sequence ID" value="SHD77469.1"/>
    <property type="molecule type" value="Genomic_DNA"/>
</dbReference>
<name>A0A1M4PPR2_9FIRM</name>